<evidence type="ECO:0000313" key="2">
    <source>
        <dbReference type="Proteomes" id="UP000253975"/>
    </source>
</evidence>
<comment type="caution">
    <text evidence="1">The sequence shown here is derived from an EMBL/GenBank/DDBJ whole genome shotgun (WGS) entry which is preliminary data.</text>
</comment>
<accession>A0A369LIM6</accession>
<gene>
    <name evidence="1" type="ORF">C1881_05040</name>
</gene>
<name>A0A369LIM6_9ACTN</name>
<dbReference type="Pfam" id="PF08747">
    <property type="entry name" value="BrxB"/>
    <property type="match status" value="1"/>
</dbReference>
<organism evidence="1 2">
    <name type="scientific">Slackia isoflavoniconvertens</name>
    <dbReference type="NCBI Taxonomy" id="572010"/>
    <lineage>
        <taxon>Bacteria</taxon>
        <taxon>Bacillati</taxon>
        <taxon>Actinomycetota</taxon>
        <taxon>Coriobacteriia</taxon>
        <taxon>Eggerthellales</taxon>
        <taxon>Eggerthellaceae</taxon>
        <taxon>Slackia</taxon>
    </lineage>
</organism>
<dbReference type="InterPro" id="IPR014858">
    <property type="entry name" value="BrxB"/>
</dbReference>
<protein>
    <submittedName>
        <fullName evidence="1">DUF1788 domain-containing protein</fullName>
    </submittedName>
</protein>
<sequence>MAPQSETTYDVLQAHSKAARARVDFDHRCKVLRERLCEQDFLENKGLGNEIGFFTFCYDASLELEMRAFVANLQADAAKGALPCNLIVKNLYDAFLGILEKKRILAAVPKQELKHGCDHQLKQLSKIATPEAFAAALDYEPHKPGDVLLLTGVGEVYPLLRVHTLLDNMHVGFSDIPVIVAYPGRFDGRSFDLFNKLGDGNYYRAFDIA</sequence>
<dbReference type="EMBL" id="PPTO01000006">
    <property type="protein sequence ID" value="RDB59044.1"/>
    <property type="molecule type" value="Genomic_DNA"/>
</dbReference>
<dbReference type="RefSeq" id="WP_114615437.1">
    <property type="nucleotide sequence ID" value="NZ_PPTO01000006.1"/>
</dbReference>
<proteinExistence type="predicted"/>
<dbReference type="Proteomes" id="UP000253975">
    <property type="component" value="Unassembled WGS sequence"/>
</dbReference>
<dbReference type="AlphaFoldDB" id="A0A369LIM6"/>
<evidence type="ECO:0000313" key="1">
    <source>
        <dbReference type="EMBL" id="RDB59044.1"/>
    </source>
</evidence>
<reference evidence="1 2" key="1">
    <citation type="journal article" date="2018" name="Elife">
        <title>Discovery and characterization of a prevalent human gut bacterial enzyme sufficient for the inactivation of a family of plant toxins.</title>
        <authorList>
            <person name="Koppel N."/>
            <person name="Bisanz J.E."/>
            <person name="Pandelia M.E."/>
            <person name="Turnbaugh P.J."/>
            <person name="Balskus E.P."/>
        </authorList>
    </citation>
    <scope>NUCLEOTIDE SEQUENCE [LARGE SCALE GENOMIC DNA]</scope>
    <source>
        <strain evidence="1 2">OB21 GAM31</strain>
    </source>
</reference>